<reference evidence="1 2" key="1">
    <citation type="submission" date="2019-09" db="EMBL/GenBank/DDBJ databases">
        <title>Taxonomy of Antarctic Massilia spp.: description of Massilia rubra sp. nov., Massilia aquatica sp. nov., Massilia mucilaginosa sp. nov., Massilia frigida sp. nov. isolated from streams, lakes and regoliths.</title>
        <authorList>
            <person name="Holochova P."/>
            <person name="Sedlacek I."/>
            <person name="Kralova S."/>
            <person name="Maslanova I."/>
            <person name="Busse H.-J."/>
            <person name="Stankova E."/>
            <person name="Vrbovska V."/>
            <person name="Kovarovic V."/>
            <person name="Bartak M."/>
            <person name="Svec P."/>
            <person name="Pantucek R."/>
        </authorList>
    </citation>
    <scope>NUCLEOTIDE SEQUENCE [LARGE SCALE GENOMIC DNA]</scope>
    <source>
        <strain evidence="1 2">CCM 8693</strain>
    </source>
</reference>
<comment type="caution">
    <text evidence="1">The sequence shown here is derived from an EMBL/GenBank/DDBJ whole genome shotgun (WGS) entry which is preliminary data.</text>
</comment>
<keyword evidence="2" id="KW-1185">Reference proteome</keyword>
<proteinExistence type="predicted"/>
<dbReference type="Proteomes" id="UP000819052">
    <property type="component" value="Unassembled WGS sequence"/>
</dbReference>
<evidence type="ECO:0000313" key="2">
    <source>
        <dbReference type="Proteomes" id="UP000819052"/>
    </source>
</evidence>
<accession>A0ABX0MIU4</accession>
<organism evidence="1 2">
    <name type="scientific">Massilia aquatica</name>
    <dbReference type="NCBI Taxonomy" id="2609000"/>
    <lineage>
        <taxon>Bacteria</taxon>
        <taxon>Pseudomonadati</taxon>
        <taxon>Pseudomonadota</taxon>
        <taxon>Betaproteobacteria</taxon>
        <taxon>Burkholderiales</taxon>
        <taxon>Oxalobacteraceae</taxon>
        <taxon>Telluria group</taxon>
        <taxon>Massilia</taxon>
    </lineage>
</organism>
<sequence length="111" mass="12610">MGSVTIVAPDGAIELLDYSPDVFSPTDFHTDFDALATLYCIDPAMLACEDKRSYNVYRVEIDGILVRFMEDRFFVSAMVEGRLADERLRSLQQNTLATLCQLEQAEWHIVD</sequence>
<evidence type="ECO:0000313" key="1">
    <source>
        <dbReference type="EMBL" id="NHZ44192.1"/>
    </source>
</evidence>
<dbReference type="RefSeq" id="WP_167080652.1">
    <property type="nucleotide sequence ID" value="NZ_VVIW01000028.1"/>
</dbReference>
<gene>
    <name evidence="1" type="ORF">F1609_29095</name>
</gene>
<name>A0ABX0MIU4_9BURK</name>
<dbReference type="EMBL" id="VVIW01000028">
    <property type="protein sequence ID" value="NHZ44192.1"/>
    <property type="molecule type" value="Genomic_DNA"/>
</dbReference>
<protein>
    <submittedName>
        <fullName evidence="1">Uncharacterized protein</fullName>
    </submittedName>
</protein>